<sequence length="576" mass="63305">MEVAFPLRRATPLRPVRIRCAARDFRPLGYGNGKHESTTFAGWSNCYLGSNDPYGETLHSILSVVRAKYLTIDRFVSVVGSLVALQFLLVLKPKVIHFFDMNPQQVLWAKMLCELIAVSNSPEEFISRVFARDVRSFERRLGGGSITGDRLTHLNQHRFLQLPVSRRLRRRALQRLSAKAQATYREVLMPLQDGEKPGWFTPALVPCEDRRRFGTLARTGLGPQGRLPGDRFASLLYGEGWLTNAGTFRTVKEKLRTTPITWATEVDFSGAGPEEIIPEDFQKTAVSAGAPRTLVFCMDMWSSHFARPWSRTACLDWRQDGRLVAVQSITATKAELVQELEGTGGSLAWRRTPNSFCRRTSAKSARFCMKAAGARRTYRSRRCSGLRSPACVGTSGRWSCPAHDLRWGALREVQTSDGLGAEEVSPTVVGEELDVVEEPTDKTSRAAIAWLRESVLVSVLIGTTGVTLRQIAAQPCGTSKWVDAQPIQSRRAPRGTHNAKHGTQHNNSVATGVDQTAEKRSLETLHTRPACVDTVVALLRLAGQGFGGAAAAVAVPVAIAAIRLACAGDQEEGISE</sequence>
<gene>
    <name evidence="2" type="primary">rnf217</name>
    <name evidence="2" type="ORF">SNAT2548_LOCUS19193</name>
</gene>
<feature type="compositionally biased region" description="Polar residues" evidence="1">
    <location>
        <begin position="504"/>
        <end position="513"/>
    </location>
</feature>
<protein>
    <submittedName>
        <fullName evidence="2">Rnf217 protein</fullName>
    </submittedName>
</protein>
<dbReference type="OrthoDB" id="10517194at2759"/>
<dbReference type="AlphaFoldDB" id="A0A812PMU2"/>
<organism evidence="2 3">
    <name type="scientific">Symbiodinium natans</name>
    <dbReference type="NCBI Taxonomy" id="878477"/>
    <lineage>
        <taxon>Eukaryota</taxon>
        <taxon>Sar</taxon>
        <taxon>Alveolata</taxon>
        <taxon>Dinophyceae</taxon>
        <taxon>Suessiales</taxon>
        <taxon>Symbiodiniaceae</taxon>
        <taxon>Symbiodinium</taxon>
    </lineage>
</organism>
<dbReference type="EMBL" id="CAJNDS010002169">
    <property type="protein sequence ID" value="CAE7358751.1"/>
    <property type="molecule type" value="Genomic_DNA"/>
</dbReference>
<name>A0A812PMU2_9DINO</name>
<feature type="region of interest" description="Disordered" evidence="1">
    <location>
        <begin position="490"/>
        <end position="513"/>
    </location>
</feature>
<dbReference type="Proteomes" id="UP000604046">
    <property type="component" value="Unassembled WGS sequence"/>
</dbReference>
<feature type="compositionally biased region" description="Basic residues" evidence="1">
    <location>
        <begin position="491"/>
        <end position="503"/>
    </location>
</feature>
<proteinExistence type="predicted"/>
<comment type="caution">
    <text evidence="2">The sequence shown here is derived from an EMBL/GenBank/DDBJ whole genome shotgun (WGS) entry which is preliminary data.</text>
</comment>
<evidence type="ECO:0000256" key="1">
    <source>
        <dbReference type="SAM" id="MobiDB-lite"/>
    </source>
</evidence>
<reference evidence="2" key="1">
    <citation type="submission" date="2021-02" db="EMBL/GenBank/DDBJ databases">
        <authorList>
            <person name="Dougan E. K."/>
            <person name="Rhodes N."/>
            <person name="Thang M."/>
            <person name="Chan C."/>
        </authorList>
    </citation>
    <scope>NUCLEOTIDE SEQUENCE</scope>
</reference>
<evidence type="ECO:0000313" key="2">
    <source>
        <dbReference type="EMBL" id="CAE7358751.1"/>
    </source>
</evidence>
<keyword evidence="3" id="KW-1185">Reference proteome</keyword>
<evidence type="ECO:0000313" key="3">
    <source>
        <dbReference type="Proteomes" id="UP000604046"/>
    </source>
</evidence>
<accession>A0A812PMU2</accession>